<reference evidence="1 2" key="1">
    <citation type="journal article" date="2022" name="DNA Res.">
        <title>Chromosomal-level genome assembly of the orchid tree Bauhinia variegata (Leguminosae; Cercidoideae) supports the allotetraploid origin hypothesis of Bauhinia.</title>
        <authorList>
            <person name="Zhong Y."/>
            <person name="Chen Y."/>
            <person name="Zheng D."/>
            <person name="Pang J."/>
            <person name="Liu Y."/>
            <person name="Luo S."/>
            <person name="Meng S."/>
            <person name="Qian L."/>
            <person name="Wei D."/>
            <person name="Dai S."/>
            <person name="Zhou R."/>
        </authorList>
    </citation>
    <scope>NUCLEOTIDE SEQUENCE [LARGE SCALE GENOMIC DNA]</scope>
    <source>
        <strain evidence="1">BV-YZ2020</strain>
    </source>
</reference>
<organism evidence="1 2">
    <name type="scientific">Bauhinia variegata</name>
    <name type="common">Purple orchid tree</name>
    <name type="synonym">Phanera variegata</name>
    <dbReference type="NCBI Taxonomy" id="167791"/>
    <lineage>
        <taxon>Eukaryota</taxon>
        <taxon>Viridiplantae</taxon>
        <taxon>Streptophyta</taxon>
        <taxon>Embryophyta</taxon>
        <taxon>Tracheophyta</taxon>
        <taxon>Spermatophyta</taxon>
        <taxon>Magnoliopsida</taxon>
        <taxon>eudicotyledons</taxon>
        <taxon>Gunneridae</taxon>
        <taxon>Pentapetalae</taxon>
        <taxon>rosids</taxon>
        <taxon>fabids</taxon>
        <taxon>Fabales</taxon>
        <taxon>Fabaceae</taxon>
        <taxon>Cercidoideae</taxon>
        <taxon>Cercideae</taxon>
        <taxon>Bauhiniinae</taxon>
        <taxon>Bauhinia</taxon>
    </lineage>
</organism>
<evidence type="ECO:0000313" key="2">
    <source>
        <dbReference type="Proteomes" id="UP000828941"/>
    </source>
</evidence>
<dbReference type="Proteomes" id="UP000828941">
    <property type="component" value="Chromosome 9"/>
</dbReference>
<sequence length="760" mass="86920">MSVPDPRIADEDLPSETPSILEDQQCEDRQNPHCDSQSSKTLTLDDRDPQQQAERGVSSVQVAQEPEHPEDSFMEEQADPQIVDDPDDSLAPSPRNTDASVGVSAATTRRGTKRKKFGQKRTAQEKRYREKFEVLVKTLKPIPFIPAKVLDFTSHEALLRRIGLWDFVHIEFDRSIRGDLIAQLIAGYTPGARYSYVNNVKIMVNRADLGRALKLPPKKPSVSEDVMETPDLAESVAFIQEVVSNWMLLHEDTFIMPSDILSYTNLIKEGNFERVDWAGLIWSMMDKELRATQLINCYYASHLQQLIKFQHEELLREEPNVEVKDEEEEEEVQEDEGGSGDVKMGGVDEGQTHELAEHNIELSLGQDNIDKVEVEKAQVGGEHAMDFEESKEGEPGQWDLDRKNDAFLRHCSVDHLKNLDCGQKKDEEGEKGQEGEDEEEQEEEEEEAEEDEHEGGFHLLPKGIPLEGMSSGSLTQAMEAAQMPFSSGVELRDNSVGDFLSSREDAQMISGASLFGNGHKRDLDLDNHNSHHSLNGSNKRMRSDNTWDSKPVDFDTCMEHIQNWMGKARMVYATKEQACEESNMTQQIFLDELHKRDSMIDHLNKARMEDIQKRQMEVYRLEKELYMMTNLLDGYRKALKETHKAFSEYRARFPQVDEPLYKDVPGSGGLVLSVMDYEKEHLKQEEEEKVKRLAVERKLRDIEEGWIGKMEDYQHRIESLNNRLLAVEDKLKLLNEVKAKHKVLEPPESASDPPERDPSE</sequence>
<proteinExistence type="predicted"/>
<dbReference type="EMBL" id="CM039434">
    <property type="protein sequence ID" value="KAI4322746.1"/>
    <property type="molecule type" value="Genomic_DNA"/>
</dbReference>
<keyword evidence="2" id="KW-1185">Reference proteome</keyword>
<accession>A0ACB9MFJ4</accession>
<evidence type="ECO:0000313" key="1">
    <source>
        <dbReference type="EMBL" id="KAI4322746.1"/>
    </source>
</evidence>
<comment type="caution">
    <text evidence="1">The sequence shown here is derived from an EMBL/GenBank/DDBJ whole genome shotgun (WGS) entry which is preliminary data.</text>
</comment>
<name>A0ACB9MFJ4_BAUVA</name>
<protein>
    <submittedName>
        <fullName evidence="1">Uncharacterized protein</fullName>
    </submittedName>
</protein>
<gene>
    <name evidence="1" type="ORF">L6164_022412</name>
</gene>